<feature type="binding site" evidence="12">
    <location>
        <position position="256"/>
    </location>
    <ligand>
        <name>Zn(2+)</name>
        <dbReference type="ChEBI" id="CHEBI:29105"/>
    </ligand>
</feature>
<evidence type="ECO:0000256" key="3">
    <source>
        <dbReference type="ARBA" id="ARBA00005002"/>
    </source>
</evidence>
<dbReference type="InterPro" id="IPR020568">
    <property type="entry name" value="Ribosomal_Su5_D2-typ_SF"/>
</dbReference>
<evidence type="ECO:0000256" key="2">
    <source>
        <dbReference type="ARBA" id="ARBA00002923"/>
    </source>
</evidence>
<evidence type="ECO:0000313" key="13">
    <source>
        <dbReference type="EMBL" id="SDA37478.1"/>
    </source>
</evidence>
<evidence type="ECO:0000256" key="6">
    <source>
        <dbReference type="ARBA" id="ARBA00022556"/>
    </source>
</evidence>
<feature type="binding site" evidence="12">
    <location>
        <position position="101"/>
    </location>
    <ligand>
        <name>Zn(2+)</name>
        <dbReference type="ChEBI" id="CHEBI:29105"/>
    </ligand>
</feature>
<dbReference type="UniPathway" id="UPA00359">
    <property type="reaction ID" value="UER00478"/>
</dbReference>
<proteinExistence type="inferred from homology"/>
<evidence type="ECO:0000256" key="12">
    <source>
        <dbReference type="HAMAP-Rule" id="MF_00388"/>
    </source>
</evidence>
<dbReference type="GO" id="GO:0103117">
    <property type="term" value="F:UDP-3-O-acyl-N-acetylglucosamine deacetylase activity"/>
    <property type="evidence" value="ECO:0007669"/>
    <property type="project" value="UniProtKB-UniRule"/>
</dbReference>
<feature type="binding site" evidence="12">
    <location>
        <position position="260"/>
    </location>
    <ligand>
        <name>Zn(2+)</name>
        <dbReference type="ChEBI" id="CHEBI:29105"/>
    </ligand>
</feature>
<evidence type="ECO:0000256" key="7">
    <source>
        <dbReference type="ARBA" id="ARBA00022723"/>
    </source>
</evidence>
<evidence type="ECO:0000256" key="8">
    <source>
        <dbReference type="ARBA" id="ARBA00022801"/>
    </source>
</evidence>
<dbReference type="InterPro" id="IPR004463">
    <property type="entry name" value="UDP-acyl_GlcNac_deAcase"/>
</dbReference>
<evidence type="ECO:0000256" key="11">
    <source>
        <dbReference type="ARBA" id="ARBA00024535"/>
    </source>
</evidence>
<evidence type="ECO:0000256" key="5">
    <source>
        <dbReference type="ARBA" id="ARBA00022516"/>
    </source>
</evidence>
<accession>A0A1G5UVX9</accession>
<dbReference type="SUPFAM" id="SSF54211">
    <property type="entry name" value="Ribosomal protein S5 domain 2-like"/>
    <property type="match status" value="2"/>
</dbReference>
<evidence type="ECO:0000256" key="4">
    <source>
        <dbReference type="ARBA" id="ARBA00012745"/>
    </source>
</evidence>
<evidence type="ECO:0000256" key="10">
    <source>
        <dbReference type="ARBA" id="ARBA00023098"/>
    </source>
</evidence>
<comment type="similarity">
    <text evidence="12">Belongs to the LpxC family.</text>
</comment>
<dbReference type="NCBIfam" id="TIGR00325">
    <property type="entry name" value="lpxC"/>
    <property type="match status" value="1"/>
</dbReference>
<dbReference type="Proteomes" id="UP000199689">
    <property type="component" value="Unassembled WGS sequence"/>
</dbReference>
<dbReference type="Pfam" id="PF03331">
    <property type="entry name" value="LpxC"/>
    <property type="match status" value="1"/>
</dbReference>
<dbReference type="PANTHER" id="PTHR33694:SF1">
    <property type="entry name" value="UDP-3-O-ACYL-N-ACETYLGLUCOSAMINE DEACETYLASE 1, MITOCHONDRIAL-RELATED"/>
    <property type="match status" value="1"/>
</dbReference>
<reference evidence="13 14" key="1">
    <citation type="submission" date="2016-10" db="EMBL/GenBank/DDBJ databases">
        <authorList>
            <person name="de Groot N.N."/>
        </authorList>
    </citation>
    <scope>NUCLEOTIDE SEQUENCE [LARGE SCALE GENOMIC DNA]</scope>
    <source>
        <strain evidence="13 14">DSM 15230</strain>
    </source>
</reference>
<dbReference type="GO" id="GO:0016020">
    <property type="term" value="C:membrane"/>
    <property type="evidence" value="ECO:0007669"/>
    <property type="project" value="GOC"/>
</dbReference>
<feature type="active site" description="Proton donor" evidence="12">
    <location>
        <position position="282"/>
    </location>
</feature>
<dbReference type="GO" id="GO:0009245">
    <property type="term" value="P:lipid A biosynthetic process"/>
    <property type="evidence" value="ECO:0007669"/>
    <property type="project" value="UniProtKB-UniRule"/>
</dbReference>
<comment type="pathway">
    <text evidence="3 12">Glycolipid biosynthesis; lipid IV(A) biosynthesis; lipid IV(A) from (3R)-3-hydroxytetradecanoyl-[acyl-carrier-protein] and UDP-N-acetyl-alpha-D-glucosamine: step 2/6.</text>
</comment>
<sequence>MRCQNIVELNDVFFHLYEGSFIVEHLQHTIKKAVSYRGNGLHSGIPVTLTMLPAEPDTGIRFRRVDLPGHPEVPAHIEYVTNTMRATTLENGNAKVFTVEHLLSGLYALSINNCIIEMDSPEPPVGDGSARTFVDLIREAGIETQDKPVSVFNLPESVSVYEKNKFIAALPYDGLRVTFTSINPHPMLGTQMFDLVITPESYLKEIASARTIGFTWELEAMKKLGLGKGGTLENAVIYSEDACLSQPRWPDELVRHKILDILGDISLIGPMHAHIIAVLGSHKLNAELSAKLIKIRNELHV</sequence>
<dbReference type="HAMAP" id="MF_00388">
    <property type="entry name" value="LpxC"/>
    <property type="match status" value="1"/>
</dbReference>
<evidence type="ECO:0000256" key="1">
    <source>
        <dbReference type="ARBA" id="ARBA00001947"/>
    </source>
</evidence>
<keyword evidence="5 12" id="KW-0444">Lipid biosynthesis</keyword>
<evidence type="ECO:0000256" key="9">
    <source>
        <dbReference type="ARBA" id="ARBA00022833"/>
    </source>
</evidence>
<keyword evidence="7 12" id="KW-0479">Metal-binding</keyword>
<dbReference type="OrthoDB" id="9772788at2"/>
<keyword evidence="14" id="KW-1185">Reference proteome</keyword>
<keyword evidence="8 12" id="KW-0378">Hydrolase</keyword>
<name>A0A1G5UVX9_9FIRM</name>
<dbReference type="AlphaFoldDB" id="A0A1G5UVX9"/>
<keyword evidence="10 12" id="KW-0443">Lipid metabolism</keyword>
<dbReference type="EMBL" id="FMXA01000003">
    <property type="protein sequence ID" value="SDA37478.1"/>
    <property type="molecule type" value="Genomic_DNA"/>
</dbReference>
<dbReference type="Gene3D" id="3.30.1700.10">
    <property type="entry name" value="lpxc deacetylase, domain 2"/>
    <property type="match status" value="1"/>
</dbReference>
<gene>
    <name evidence="12" type="primary">lpxC</name>
    <name evidence="13" type="ORF">SAMN02910343_00117</name>
</gene>
<protein>
    <recommendedName>
        <fullName evidence="4 12">UDP-3-O-acyl-N-acetylglucosamine deacetylase</fullName>
        <shortName evidence="12">UDP-3-O-acyl-GlcNAc deacetylase</shortName>
        <ecNumber evidence="4 12">3.5.1.108</ecNumber>
    </recommendedName>
    <alternativeName>
        <fullName evidence="12">UDP-3-O-[R-3-hydroxymyristoyl]-N-acetylglucosamine deacetylase</fullName>
    </alternativeName>
</protein>
<evidence type="ECO:0000313" key="14">
    <source>
        <dbReference type="Proteomes" id="UP000199689"/>
    </source>
</evidence>
<dbReference type="InterPro" id="IPR011334">
    <property type="entry name" value="UDP-acyl_GlcNac_deAcase_C"/>
</dbReference>
<dbReference type="EC" id="3.5.1.108" evidence="4 12"/>
<dbReference type="Gene3D" id="3.30.230.20">
    <property type="entry name" value="lpxc deacetylase, domain 1"/>
    <property type="match status" value="1"/>
</dbReference>
<dbReference type="STRING" id="209880.SAMN02910343_00117"/>
<dbReference type="PANTHER" id="PTHR33694">
    <property type="entry name" value="UDP-3-O-ACYL-N-ACETYLGLUCOSAMINE DEACETYLASE 1, MITOCHONDRIAL-RELATED"/>
    <property type="match status" value="1"/>
</dbReference>
<keyword evidence="6 12" id="KW-0441">Lipid A biosynthesis</keyword>
<comment type="cofactor">
    <cofactor evidence="1 12">
        <name>Zn(2+)</name>
        <dbReference type="ChEBI" id="CHEBI:29105"/>
    </cofactor>
</comment>
<dbReference type="GO" id="GO:0046872">
    <property type="term" value="F:metal ion binding"/>
    <property type="evidence" value="ECO:0007669"/>
    <property type="project" value="UniProtKB-KW"/>
</dbReference>
<keyword evidence="9 12" id="KW-0862">Zinc</keyword>
<organism evidence="13 14">
    <name type="scientific">Allisonella histaminiformans</name>
    <dbReference type="NCBI Taxonomy" id="209880"/>
    <lineage>
        <taxon>Bacteria</taxon>
        <taxon>Bacillati</taxon>
        <taxon>Bacillota</taxon>
        <taxon>Negativicutes</taxon>
        <taxon>Veillonellales</taxon>
        <taxon>Veillonellaceae</taxon>
        <taxon>Allisonella</taxon>
    </lineage>
</organism>
<comment type="function">
    <text evidence="2 12">Catalyzes the hydrolysis of UDP-3-O-myristoyl-N-acetylglucosamine to form UDP-3-O-myristoylglucosamine and acetate, the committed step in lipid A biosynthesis.</text>
</comment>
<comment type="catalytic activity">
    <reaction evidence="11 12">
        <text>a UDP-3-O-[(3R)-3-hydroxyacyl]-N-acetyl-alpha-D-glucosamine + H2O = a UDP-3-O-[(3R)-3-hydroxyacyl]-alpha-D-glucosamine + acetate</text>
        <dbReference type="Rhea" id="RHEA:67816"/>
        <dbReference type="ChEBI" id="CHEBI:15377"/>
        <dbReference type="ChEBI" id="CHEBI:30089"/>
        <dbReference type="ChEBI" id="CHEBI:137740"/>
        <dbReference type="ChEBI" id="CHEBI:173225"/>
        <dbReference type="EC" id="3.5.1.108"/>
    </reaction>
</comment>
<dbReference type="InterPro" id="IPR015870">
    <property type="entry name" value="UDP-acyl_N-AcGlcN_deAcase_N"/>
</dbReference>